<dbReference type="EnsemblPlants" id="AET6Gv20843400.4">
    <property type="protein sequence ID" value="AET6Gv20843400.4"/>
    <property type="gene ID" value="AET6Gv20843400"/>
</dbReference>
<dbReference type="Proteomes" id="UP000015105">
    <property type="component" value="Chromosome 6D"/>
</dbReference>
<sequence>MTEVRSTLVSNIRQMRLLEEEEGCKDPTVESYLVDTKRLQASTPSGSSILERGSNKYPHLLMPRCSEPKC</sequence>
<reference evidence="1" key="4">
    <citation type="submission" date="2019-03" db="UniProtKB">
        <authorList>
            <consortium name="EnsemblPlants"/>
        </authorList>
    </citation>
    <scope>IDENTIFICATION</scope>
</reference>
<reference evidence="2" key="2">
    <citation type="journal article" date="2017" name="Nat. Plants">
        <title>The Aegilops tauschii genome reveals multiple impacts of transposons.</title>
        <authorList>
            <person name="Zhao G."/>
            <person name="Zou C."/>
            <person name="Li K."/>
            <person name="Wang K."/>
            <person name="Li T."/>
            <person name="Gao L."/>
            <person name="Zhang X."/>
            <person name="Wang H."/>
            <person name="Yang Z."/>
            <person name="Liu X."/>
            <person name="Jiang W."/>
            <person name="Mao L."/>
            <person name="Kong X."/>
            <person name="Jiao Y."/>
            <person name="Jia J."/>
        </authorList>
    </citation>
    <scope>NUCLEOTIDE SEQUENCE [LARGE SCALE GENOMIC DNA]</scope>
    <source>
        <strain evidence="2">cv. AL8/78</strain>
    </source>
</reference>
<reference evidence="1" key="3">
    <citation type="journal article" date="2017" name="Nature">
        <title>Genome sequence of the progenitor of the wheat D genome Aegilops tauschii.</title>
        <authorList>
            <person name="Luo M.C."/>
            <person name="Gu Y.Q."/>
            <person name="Puiu D."/>
            <person name="Wang H."/>
            <person name="Twardziok S.O."/>
            <person name="Deal K.R."/>
            <person name="Huo N."/>
            <person name="Zhu T."/>
            <person name="Wang L."/>
            <person name="Wang Y."/>
            <person name="McGuire P.E."/>
            <person name="Liu S."/>
            <person name="Long H."/>
            <person name="Ramasamy R.K."/>
            <person name="Rodriguez J.C."/>
            <person name="Van S.L."/>
            <person name="Yuan L."/>
            <person name="Wang Z."/>
            <person name="Xia Z."/>
            <person name="Xiao L."/>
            <person name="Anderson O.D."/>
            <person name="Ouyang S."/>
            <person name="Liang Y."/>
            <person name="Zimin A.V."/>
            <person name="Pertea G."/>
            <person name="Qi P."/>
            <person name="Bennetzen J.L."/>
            <person name="Dai X."/>
            <person name="Dawson M.W."/>
            <person name="Muller H.G."/>
            <person name="Kugler K."/>
            <person name="Rivarola-Duarte L."/>
            <person name="Spannagl M."/>
            <person name="Mayer K.F.X."/>
            <person name="Lu F.H."/>
            <person name="Bevan M.W."/>
            <person name="Leroy P."/>
            <person name="Li P."/>
            <person name="You F.M."/>
            <person name="Sun Q."/>
            <person name="Liu Z."/>
            <person name="Lyons E."/>
            <person name="Wicker T."/>
            <person name="Salzberg S.L."/>
            <person name="Devos K.M."/>
            <person name="Dvorak J."/>
        </authorList>
    </citation>
    <scope>NUCLEOTIDE SEQUENCE [LARGE SCALE GENOMIC DNA]</scope>
    <source>
        <strain evidence="1">cv. AL8/78</strain>
    </source>
</reference>
<name>A0A453PRY1_AEGTS</name>
<accession>A0A453PRY1</accession>
<reference evidence="2" key="1">
    <citation type="journal article" date="2014" name="Science">
        <title>Ancient hybridizations among the ancestral genomes of bread wheat.</title>
        <authorList>
            <consortium name="International Wheat Genome Sequencing Consortium,"/>
            <person name="Marcussen T."/>
            <person name="Sandve S.R."/>
            <person name="Heier L."/>
            <person name="Spannagl M."/>
            <person name="Pfeifer M."/>
            <person name="Jakobsen K.S."/>
            <person name="Wulff B.B."/>
            <person name="Steuernagel B."/>
            <person name="Mayer K.F."/>
            <person name="Olsen O.A."/>
        </authorList>
    </citation>
    <scope>NUCLEOTIDE SEQUENCE [LARGE SCALE GENOMIC DNA]</scope>
    <source>
        <strain evidence="2">cv. AL8/78</strain>
    </source>
</reference>
<reference evidence="1" key="5">
    <citation type="journal article" date="2021" name="G3 (Bethesda)">
        <title>Aegilops tauschii genome assembly Aet v5.0 features greater sequence contiguity and improved annotation.</title>
        <authorList>
            <person name="Wang L."/>
            <person name="Zhu T."/>
            <person name="Rodriguez J.C."/>
            <person name="Deal K.R."/>
            <person name="Dubcovsky J."/>
            <person name="McGuire P.E."/>
            <person name="Lux T."/>
            <person name="Spannagl M."/>
            <person name="Mayer K.F.X."/>
            <person name="Baldrich P."/>
            <person name="Meyers B.C."/>
            <person name="Huo N."/>
            <person name="Gu Y.Q."/>
            <person name="Zhou H."/>
            <person name="Devos K.M."/>
            <person name="Bennetzen J.L."/>
            <person name="Unver T."/>
            <person name="Budak H."/>
            <person name="Gulick P.J."/>
            <person name="Galiba G."/>
            <person name="Kalapos B."/>
            <person name="Nelson D.R."/>
            <person name="Li P."/>
            <person name="You F.M."/>
            <person name="Luo M.C."/>
            <person name="Dvorak J."/>
        </authorList>
    </citation>
    <scope>NUCLEOTIDE SEQUENCE [LARGE SCALE GENOMIC DNA]</scope>
    <source>
        <strain evidence="1">cv. AL8/78</strain>
    </source>
</reference>
<organism evidence="1 2">
    <name type="scientific">Aegilops tauschii subsp. strangulata</name>
    <name type="common">Goatgrass</name>
    <dbReference type="NCBI Taxonomy" id="200361"/>
    <lineage>
        <taxon>Eukaryota</taxon>
        <taxon>Viridiplantae</taxon>
        <taxon>Streptophyta</taxon>
        <taxon>Embryophyta</taxon>
        <taxon>Tracheophyta</taxon>
        <taxon>Spermatophyta</taxon>
        <taxon>Magnoliopsida</taxon>
        <taxon>Liliopsida</taxon>
        <taxon>Poales</taxon>
        <taxon>Poaceae</taxon>
        <taxon>BOP clade</taxon>
        <taxon>Pooideae</taxon>
        <taxon>Triticodae</taxon>
        <taxon>Triticeae</taxon>
        <taxon>Triticinae</taxon>
        <taxon>Aegilops</taxon>
    </lineage>
</organism>
<keyword evidence="2" id="KW-1185">Reference proteome</keyword>
<evidence type="ECO:0000313" key="2">
    <source>
        <dbReference type="Proteomes" id="UP000015105"/>
    </source>
</evidence>
<proteinExistence type="predicted"/>
<dbReference type="AlphaFoldDB" id="A0A453PRY1"/>
<dbReference type="Gramene" id="AET6Gv20843400.4">
    <property type="protein sequence ID" value="AET6Gv20843400.4"/>
    <property type="gene ID" value="AET6Gv20843400"/>
</dbReference>
<protein>
    <submittedName>
        <fullName evidence="1">Uncharacterized protein</fullName>
    </submittedName>
</protein>
<evidence type="ECO:0000313" key="1">
    <source>
        <dbReference type="EnsemblPlants" id="AET6Gv20843400.4"/>
    </source>
</evidence>